<reference evidence="2" key="2">
    <citation type="submission" date="2021-03" db="UniProtKB">
        <authorList>
            <consortium name="EnsemblPlants"/>
        </authorList>
    </citation>
    <scope>IDENTIFICATION</scope>
</reference>
<proteinExistence type="predicted"/>
<evidence type="ECO:0000313" key="3">
    <source>
        <dbReference type="Proteomes" id="UP000596660"/>
    </source>
</evidence>
<protein>
    <recommendedName>
        <fullName evidence="1">UspA domain-containing protein</fullName>
    </recommendedName>
</protein>
<dbReference type="OMA" id="IKRHIFD"/>
<dbReference type="Pfam" id="PF00582">
    <property type="entry name" value="Usp"/>
    <property type="match status" value="1"/>
</dbReference>
<dbReference type="CDD" id="cd23659">
    <property type="entry name" value="USP_At3g01520-like"/>
    <property type="match status" value="1"/>
</dbReference>
<sequence length="140" mass="14889">MAGSSSEKAVMIVGIDESDESFYALEWTLDHFFAPYAPIFPFNVLLVYAKPPATSAIGLTGPGATEVHDVAVKVVEGDARNVLCEAVEKNNAAMLVVGNHGYGVIKRAFLGSVSDYCARHAHCSVMIIKKPKTVSTGSKS</sequence>
<dbReference type="InterPro" id="IPR014729">
    <property type="entry name" value="Rossmann-like_a/b/a_fold"/>
</dbReference>
<dbReference type="EnsemblPlants" id="AUR62008645-RA">
    <property type="protein sequence ID" value="AUR62008645-RA:cds"/>
    <property type="gene ID" value="AUR62008645"/>
</dbReference>
<dbReference type="Gramene" id="AUR62008645-RA">
    <property type="protein sequence ID" value="AUR62008645-RA:cds"/>
    <property type="gene ID" value="AUR62008645"/>
</dbReference>
<dbReference type="Proteomes" id="UP000596660">
    <property type="component" value="Unplaced"/>
</dbReference>
<name>A0A803L9V6_CHEQI</name>
<accession>A0A803L9V6</accession>
<dbReference type="Gene3D" id="3.40.50.620">
    <property type="entry name" value="HUPs"/>
    <property type="match status" value="1"/>
</dbReference>
<dbReference type="SUPFAM" id="SSF52402">
    <property type="entry name" value="Adenine nucleotide alpha hydrolases-like"/>
    <property type="match status" value="1"/>
</dbReference>
<organism evidence="2 3">
    <name type="scientific">Chenopodium quinoa</name>
    <name type="common">Quinoa</name>
    <dbReference type="NCBI Taxonomy" id="63459"/>
    <lineage>
        <taxon>Eukaryota</taxon>
        <taxon>Viridiplantae</taxon>
        <taxon>Streptophyta</taxon>
        <taxon>Embryophyta</taxon>
        <taxon>Tracheophyta</taxon>
        <taxon>Spermatophyta</taxon>
        <taxon>Magnoliopsida</taxon>
        <taxon>eudicotyledons</taxon>
        <taxon>Gunneridae</taxon>
        <taxon>Pentapetalae</taxon>
        <taxon>Caryophyllales</taxon>
        <taxon>Chenopodiaceae</taxon>
        <taxon>Chenopodioideae</taxon>
        <taxon>Atripliceae</taxon>
        <taxon>Chenopodium</taxon>
    </lineage>
</organism>
<evidence type="ECO:0000313" key="2">
    <source>
        <dbReference type="EnsemblPlants" id="AUR62008645-RA:cds"/>
    </source>
</evidence>
<dbReference type="PANTHER" id="PTHR46553">
    <property type="entry name" value="ADENINE NUCLEOTIDE ALPHA HYDROLASES-LIKE SUPERFAMILY PROTEIN"/>
    <property type="match status" value="1"/>
</dbReference>
<dbReference type="PRINTS" id="PR01438">
    <property type="entry name" value="UNVRSLSTRESS"/>
</dbReference>
<evidence type="ECO:0000259" key="1">
    <source>
        <dbReference type="Pfam" id="PF00582"/>
    </source>
</evidence>
<reference evidence="2" key="1">
    <citation type="journal article" date="2017" name="Nature">
        <title>The genome of Chenopodium quinoa.</title>
        <authorList>
            <person name="Jarvis D.E."/>
            <person name="Ho Y.S."/>
            <person name="Lightfoot D.J."/>
            <person name="Schmoeckel S.M."/>
            <person name="Li B."/>
            <person name="Borm T.J.A."/>
            <person name="Ohyanagi H."/>
            <person name="Mineta K."/>
            <person name="Michell C.T."/>
            <person name="Saber N."/>
            <person name="Kharbatia N.M."/>
            <person name="Rupper R.R."/>
            <person name="Sharp A.R."/>
            <person name="Dally N."/>
            <person name="Boughton B.A."/>
            <person name="Woo Y.H."/>
            <person name="Gao G."/>
            <person name="Schijlen E.G.W.M."/>
            <person name="Guo X."/>
            <person name="Momin A.A."/>
            <person name="Negrao S."/>
            <person name="Al-Babili S."/>
            <person name="Gehring C."/>
            <person name="Roessner U."/>
            <person name="Jung C."/>
            <person name="Murphy K."/>
            <person name="Arold S.T."/>
            <person name="Gojobori T."/>
            <person name="van der Linden C.G."/>
            <person name="van Loo E.N."/>
            <person name="Jellen E.N."/>
            <person name="Maughan P.J."/>
            <person name="Tester M."/>
        </authorList>
    </citation>
    <scope>NUCLEOTIDE SEQUENCE [LARGE SCALE GENOMIC DNA]</scope>
    <source>
        <strain evidence="2">cv. PI 614886</strain>
    </source>
</reference>
<dbReference type="AlphaFoldDB" id="A0A803L9V6"/>
<dbReference type="PANTHER" id="PTHR46553:SF3">
    <property type="entry name" value="ADENINE NUCLEOTIDE ALPHA HYDROLASES-LIKE SUPERFAMILY PROTEIN"/>
    <property type="match status" value="1"/>
</dbReference>
<feature type="domain" description="UspA" evidence="1">
    <location>
        <begin position="11"/>
        <end position="129"/>
    </location>
</feature>
<keyword evidence="3" id="KW-1185">Reference proteome</keyword>
<dbReference type="InterPro" id="IPR006015">
    <property type="entry name" value="Universal_stress_UspA"/>
</dbReference>
<dbReference type="InterPro" id="IPR006016">
    <property type="entry name" value="UspA"/>
</dbReference>